<dbReference type="SUPFAM" id="SSF69593">
    <property type="entry name" value="Glycerol-3-phosphate (1)-acyltransferase"/>
    <property type="match status" value="1"/>
</dbReference>
<keyword evidence="4" id="KW-0443">Lipid metabolism</keyword>
<dbReference type="OrthoDB" id="272512at2759"/>
<protein>
    <submittedName>
        <fullName evidence="9">Lysophosphatidylcholine acyltransferase 2-like</fullName>
    </submittedName>
</protein>
<dbReference type="Proteomes" id="UP000504617">
    <property type="component" value="Unplaced"/>
</dbReference>
<keyword evidence="3 7" id="KW-1133">Transmembrane helix</keyword>
<evidence type="ECO:0000256" key="7">
    <source>
        <dbReference type="SAM" id="Phobius"/>
    </source>
</evidence>
<dbReference type="AlphaFoldDB" id="A0A6I9XTJ9"/>
<evidence type="ECO:0000313" key="8">
    <source>
        <dbReference type="Proteomes" id="UP000504617"/>
    </source>
</evidence>
<feature type="transmembrane region" description="Helical" evidence="7">
    <location>
        <begin position="50"/>
        <end position="81"/>
    </location>
</feature>
<evidence type="ECO:0000256" key="6">
    <source>
        <dbReference type="ARBA" id="ARBA00023315"/>
    </source>
</evidence>
<dbReference type="PANTHER" id="PTHR23063">
    <property type="entry name" value="PHOSPHOLIPID ACYLTRANSFERASE"/>
    <property type="match status" value="1"/>
</dbReference>
<evidence type="ECO:0000256" key="1">
    <source>
        <dbReference type="ARBA" id="ARBA00022679"/>
    </source>
</evidence>
<dbReference type="GeneID" id="106546937"/>
<organism evidence="8 9">
    <name type="scientific">Thamnophis sirtalis</name>
    <dbReference type="NCBI Taxonomy" id="35019"/>
    <lineage>
        <taxon>Eukaryota</taxon>
        <taxon>Metazoa</taxon>
        <taxon>Chordata</taxon>
        <taxon>Craniata</taxon>
        <taxon>Vertebrata</taxon>
        <taxon>Euteleostomi</taxon>
        <taxon>Lepidosauria</taxon>
        <taxon>Squamata</taxon>
        <taxon>Bifurcata</taxon>
        <taxon>Unidentata</taxon>
        <taxon>Episquamata</taxon>
        <taxon>Toxicofera</taxon>
        <taxon>Serpentes</taxon>
        <taxon>Colubroidea</taxon>
        <taxon>Colubridae</taxon>
        <taxon>Natricinae</taxon>
        <taxon>Thamnophis</taxon>
    </lineage>
</organism>
<accession>A0A6I9XTJ9</accession>
<reference evidence="9" key="1">
    <citation type="submission" date="2025-08" db="UniProtKB">
        <authorList>
            <consortium name="RefSeq"/>
        </authorList>
    </citation>
    <scope>IDENTIFICATION</scope>
</reference>
<gene>
    <name evidence="9" type="primary">LOC106546937</name>
</gene>
<name>A0A6I9XTJ9_9SAUR</name>
<evidence type="ECO:0000256" key="2">
    <source>
        <dbReference type="ARBA" id="ARBA00022692"/>
    </source>
</evidence>
<dbReference type="GO" id="GO:0005783">
    <property type="term" value="C:endoplasmic reticulum"/>
    <property type="evidence" value="ECO:0007669"/>
    <property type="project" value="TreeGrafter"/>
</dbReference>
<proteinExistence type="predicted"/>
<dbReference type="RefSeq" id="XP_013919404.1">
    <property type="nucleotide sequence ID" value="XM_014063929.1"/>
</dbReference>
<dbReference type="GO" id="GO:0006629">
    <property type="term" value="P:lipid metabolic process"/>
    <property type="evidence" value="ECO:0007669"/>
    <property type="project" value="UniProtKB-KW"/>
</dbReference>
<evidence type="ECO:0000313" key="9">
    <source>
        <dbReference type="RefSeq" id="XP_013919404.1"/>
    </source>
</evidence>
<dbReference type="GO" id="GO:0047184">
    <property type="term" value="F:1-acylglycerophosphocholine O-acyltransferase activity"/>
    <property type="evidence" value="ECO:0007669"/>
    <property type="project" value="TreeGrafter"/>
</dbReference>
<dbReference type="GO" id="GO:0042171">
    <property type="term" value="F:lysophosphatidic acid acyltransferase activity"/>
    <property type="evidence" value="ECO:0007669"/>
    <property type="project" value="TreeGrafter"/>
</dbReference>
<feature type="non-terminal residue" evidence="9">
    <location>
        <position position="1"/>
    </location>
</feature>
<evidence type="ECO:0000256" key="4">
    <source>
        <dbReference type="ARBA" id="ARBA00023098"/>
    </source>
</evidence>
<evidence type="ECO:0000256" key="5">
    <source>
        <dbReference type="ARBA" id="ARBA00023136"/>
    </source>
</evidence>
<keyword evidence="2 7" id="KW-0812">Transmembrane</keyword>
<dbReference type="KEGG" id="tsr:106546937"/>
<keyword evidence="8" id="KW-1185">Reference proteome</keyword>
<keyword evidence="1" id="KW-0808">Transferase</keyword>
<keyword evidence="6" id="KW-0012">Acyltransferase</keyword>
<sequence>GKLPSPTPPEQQQEQQQRLFLLPRQKSLATPLVLNPFVQETRLDAKEKTWVFFLGLILLPLRAAFIVLLLLLAWPFVLLATSCTNEKGSAPLRGWRRTISKIGLHIFGRALFFAMGFQVKVKGKVASPQEAPILVVAPHSSFFDSIVCAVAGLPSVVSKEENIWVPIFGISFDRKKCQKDFSGLQVDFWRSGWG</sequence>
<evidence type="ECO:0000256" key="3">
    <source>
        <dbReference type="ARBA" id="ARBA00022989"/>
    </source>
</evidence>
<keyword evidence="5 7" id="KW-0472">Membrane</keyword>
<dbReference type="PANTHER" id="PTHR23063:SF21">
    <property type="entry name" value="LYSOPHOSPHATIDYLCHOLINE ACYLTRANSFERASE 2"/>
    <property type="match status" value="1"/>
</dbReference>